<dbReference type="InterPro" id="IPR026057">
    <property type="entry name" value="TBL_C"/>
</dbReference>
<keyword evidence="5 8" id="KW-1133">Transmembrane helix</keyword>
<accession>A0A0K9PKL5</accession>
<dbReference type="GO" id="GO:0009834">
    <property type="term" value="P:plant-type secondary cell wall biogenesis"/>
    <property type="evidence" value="ECO:0000318"/>
    <property type="project" value="GO_Central"/>
</dbReference>
<dbReference type="GO" id="GO:0010411">
    <property type="term" value="P:xyloglucan metabolic process"/>
    <property type="evidence" value="ECO:0000318"/>
    <property type="project" value="GO_Central"/>
</dbReference>
<dbReference type="PANTHER" id="PTHR32285">
    <property type="entry name" value="PROTEIN TRICHOME BIREFRINGENCE-LIKE 9-RELATED"/>
    <property type="match status" value="1"/>
</dbReference>
<keyword evidence="7 8" id="KW-0472">Membrane</keyword>
<evidence type="ECO:0000256" key="4">
    <source>
        <dbReference type="ARBA" id="ARBA00022968"/>
    </source>
</evidence>
<evidence type="ECO:0000256" key="5">
    <source>
        <dbReference type="ARBA" id="ARBA00022989"/>
    </source>
</evidence>
<dbReference type="InterPro" id="IPR025846">
    <property type="entry name" value="TBL_N"/>
</dbReference>
<dbReference type="Pfam" id="PF13839">
    <property type="entry name" value="PC-Esterase"/>
    <property type="match status" value="1"/>
</dbReference>
<keyword evidence="6" id="KW-0333">Golgi apparatus</keyword>
<evidence type="ECO:0000259" key="10">
    <source>
        <dbReference type="Pfam" id="PF14416"/>
    </source>
</evidence>
<dbReference type="OMA" id="ENFGTAP"/>
<evidence type="ECO:0000313" key="12">
    <source>
        <dbReference type="Proteomes" id="UP000036987"/>
    </source>
</evidence>
<gene>
    <name evidence="11" type="ORF">ZOSMA_20G00710</name>
</gene>
<dbReference type="EMBL" id="LFYR01000757">
    <property type="protein sequence ID" value="KMZ69593.1"/>
    <property type="molecule type" value="Genomic_DNA"/>
</dbReference>
<dbReference type="AlphaFoldDB" id="A0A0K9PKL5"/>
<dbReference type="OrthoDB" id="630188at2759"/>
<evidence type="ECO:0000256" key="7">
    <source>
        <dbReference type="ARBA" id="ARBA00023136"/>
    </source>
</evidence>
<keyword evidence="4" id="KW-0735">Signal-anchor</keyword>
<protein>
    <submittedName>
        <fullName evidence="11">Trichome birefringence-like 14</fullName>
    </submittedName>
</protein>
<comment type="similarity">
    <text evidence="2">Belongs to the PC-esterase family. TBL subfamily.</text>
</comment>
<keyword evidence="12" id="KW-1185">Reference proteome</keyword>
<feature type="domain" description="Trichome birefringence-like C-terminal" evidence="9">
    <location>
        <begin position="110"/>
        <end position="398"/>
    </location>
</feature>
<comment type="caution">
    <text evidence="11">The sequence shown here is derived from an EMBL/GenBank/DDBJ whole genome shotgun (WGS) entry which is preliminary data.</text>
</comment>
<comment type="subcellular location">
    <subcellularLocation>
        <location evidence="1">Golgi apparatus membrane</location>
        <topology evidence="1">Single-pass type II membrane protein</topology>
    </subcellularLocation>
</comment>
<evidence type="ECO:0000313" key="11">
    <source>
        <dbReference type="EMBL" id="KMZ69593.1"/>
    </source>
</evidence>
<dbReference type="STRING" id="29655.A0A0K9PKL5"/>
<dbReference type="GO" id="GO:0016407">
    <property type="term" value="F:acetyltransferase activity"/>
    <property type="evidence" value="ECO:0000318"/>
    <property type="project" value="GO_Central"/>
</dbReference>
<evidence type="ECO:0000256" key="2">
    <source>
        <dbReference type="ARBA" id="ARBA00007727"/>
    </source>
</evidence>
<dbReference type="GO" id="GO:0045492">
    <property type="term" value="P:xylan biosynthetic process"/>
    <property type="evidence" value="ECO:0000318"/>
    <property type="project" value="GO_Central"/>
</dbReference>
<feature type="domain" description="Trichome birefringence-like N-terminal" evidence="10">
    <location>
        <begin position="55"/>
        <end position="109"/>
    </location>
</feature>
<evidence type="ECO:0000256" key="3">
    <source>
        <dbReference type="ARBA" id="ARBA00022692"/>
    </source>
</evidence>
<keyword evidence="3 8" id="KW-0812">Transmembrane</keyword>
<proteinExistence type="inferred from homology"/>
<dbReference type="GO" id="GO:0000139">
    <property type="term" value="C:Golgi membrane"/>
    <property type="evidence" value="ECO:0007669"/>
    <property type="project" value="UniProtKB-SubCell"/>
</dbReference>
<evidence type="ECO:0000256" key="8">
    <source>
        <dbReference type="SAM" id="Phobius"/>
    </source>
</evidence>
<dbReference type="PANTHER" id="PTHR32285:SF235">
    <property type="entry name" value="PROTEIN TRICHOME BIREFRINGENCE-LIKE 16"/>
    <property type="match status" value="1"/>
</dbReference>
<dbReference type="InterPro" id="IPR029962">
    <property type="entry name" value="TBL"/>
</dbReference>
<dbReference type="Pfam" id="PF14416">
    <property type="entry name" value="PMR5N"/>
    <property type="match status" value="1"/>
</dbReference>
<organism evidence="11 12">
    <name type="scientific">Zostera marina</name>
    <name type="common">Eelgrass</name>
    <dbReference type="NCBI Taxonomy" id="29655"/>
    <lineage>
        <taxon>Eukaryota</taxon>
        <taxon>Viridiplantae</taxon>
        <taxon>Streptophyta</taxon>
        <taxon>Embryophyta</taxon>
        <taxon>Tracheophyta</taxon>
        <taxon>Spermatophyta</taxon>
        <taxon>Magnoliopsida</taxon>
        <taxon>Liliopsida</taxon>
        <taxon>Zosteraceae</taxon>
        <taxon>Zostera</taxon>
    </lineage>
</organism>
<dbReference type="GO" id="GO:0005794">
    <property type="term" value="C:Golgi apparatus"/>
    <property type="evidence" value="ECO:0000318"/>
    <property type="project" value="GO_Central"/>
</dbReference>
<evidence type="ECO:0000256" key="6">
    <source>
        <dbReference type="ARBA" id="ARBA00023034"/>
    </source>
</evidence>
<dbReference type="PROSITE" id="PS51257">
    <property type="entry name" value="PROKAR_LIPOPROTEIN"/>
    <property type="match status" value="1"/>
</dbReference>
<reference evidence="12" key="1">
    <citation type="journal article" date="2016" name="Nature">
        <title>The genome of the seagrass Zostera marina reveals angiosperm adaptation to the sea.</title>
        <authorList>
            <person name="Olsen J.L."/>
            <person name="Rouze P."/>
            <person name="Verhelst B."/>
            <person name="Lin Y.-C."/>
            <person name="Bayer T."/>
            <person name="Collen J."/>
            <person name="Dattolo E."/>
            <person name="De Paoli E."/>
            <person name="Dittami S."/>
            <person name="Maumus F."/>
            <person name="Michel G."/>
            <person name="Kersting A."/>
            <person name="Lauritano C."/>
            <person name="Lohaus R."/>
            <person name="Toepel M."/>
            <person name="Tonon T."/>
            <person name="Vanneste K."/>
            <person name="Amirebrahimi M."/>
            <person name="Brakel J."/>
            <person name="Bostroem C."/>
            <person name="Chovatia M."/>
            <person name="Grimwood J."/>
            <person name="Jenkins J.W."/>
            <person name="Jueterbock A."/>
            <person name="Mraz A."/>
            <person name="Stam W.T."/>
            <person name="Tice H."/>
            <person name="Bornberg-Bauer E."/>
            <person name="Green P.J."/>
            <person name="Pearson G.A."/>
            <person name="Procaccini G."/>
            <person name="Duarte C.M."/>
            <person name="Schmutz J."/>
            <person name="Reusch T.B.H."/>
            <person name="Van de Peer Y."/>
        </authorList>
    </citation>
    <scope>NUCLEOTIDE SEQUENCE [LARGE SCALE GENOMIC DNA]</scope>
    <source>
        <strain evidence="12">cv. Finnish</strain>
    </source>
</reference>
<dbReference type="Proteomes" id="UP000036987">
    <property type="component" value="Unassembled WGS sequence"/>
</dbReference>
<name>A0A0K9PKL5_ZOSMR</name>
<evidence type="ECO:0000259" key="9">
    <source>
        <dbReference type="Pfam" id="PF13839"/>
    </source>
</evidence>
<sequence>MKGGHIHGIRSRQILLALFSIGCTTVIIWAWEKTSSTSILPLEDSEPHLLNVISQECNYANGKWVPSNKRPLYSGFECKDWLSDMWDCRLTQRTDFTYEGFRWKSDSCEIPEFDGSTFLKRMKNKTIALIGDSLGRQQFQSLMCMVTATGGKNIPSPDVIDIGFEYDLLKPAGAIRPNGWAYLFPASNTTILFYWSSTLCDLEPLNVSDPATSIAMHLDRPPSFLSKYLKKFDVVLLNTGHHWNRGKLNSNRWEMHVGGKPLRDRKLSMIGNAKNYTLHSVVRWLDSQLPKHPQLKVFLRTMSPRHFMNGEWNTGGSCNNTTPLAHGSRIFQNESSDYVAASAVKGTMVNLLDVTAFSQLRDEGHISRYSLKPNLKIQDCLHWCLPGIPDTWNEIFAAQI</sequence>
<feature type="transmembrane region" description="Helical" evidence="8">
    <location>
        <begin position="12"/>
        <end position="31"/>
    </location>
</feature>
<evidence type="ECO:0000256" key="1">
    <source>
        <dbReference type="ARBA" id="ARBA00004323"/>
    </source>
</evidence>
<dbReference type="GO" id="GO:1990538">
    <property type="term" value="F:xylan O-acetyltransferase activity"/>
    <property type="evidence" value="ECO:0007669"/>
    <property type="project" value="UniProtKB-ARBA"/>
</dbReference>